<dbReference type="KEGG" id="rtn:A6122_2693"/>
<dbReference type="EMBL" id="CP015515">
    <property type="protein sequence ID" value="AND17806.1"/>
    <property type="molecule type" value="Genomic_DNA"/>
</dbReference>
<dbReference type="AlphaFoldDB" id="A0A160KV52"/>
<keyword evidence="2" id="KW-1185">Reference proteome</keyword>
<sequence length="150" mass="16458">MTDDITSEHTPDDEGVTDRDLLHAALPLTIIEAIPHHPTATLVGPDWRLDLDCDWALTTLAGRVTGEHPRDAFTTAFAGLTGRTIVRIDCEADAYDPVLTLDDGSTLEILGGKDNDPWHWSIGDTVDLEGPDINTHDDFLAGNWNYLPDE</sequence>
<gene>
    <name evidence="1" type="ORF">A6122_2693</name>
</gene>
<evidence type="ECO:0000313" key="2">
    <source>
        <dbReference type="Proteomes" id="UP000077071"/>
    </source>
</evidence>
<dbReference type="Proteomes" id="UP000077071">
    <property type="component" value="Chromosome"/>
</dbReference>
<dbReference type="STRING" id="33888.A6122_2693"/>
<reference evidence="1 2" key="1">
    <citation type="submission" date="2016-05" db="EMBL/GenBank/DDBJ databases">
        <title>Complete genome sequence of Rathayibacter tritici NCPPB 1953.</title>
        <authorList>
            <person name="Park J."/>
            <person name="Lee H.-H."/>
            <person name="Lee S.-W."/>
            <person name="Seo Y.-S."/>
        </authorList>
    </citation>
    <scope>NUCLEOTIDE SEQUENCE [LARGE SCALE GENOMIC DNA]</scope>
    <source>
        <strain evidence="1 2">NCPPB 1953</strain>
    </source>
</reference>
<protein>
    <submittedName>
        <fullName evidence="1">Uncharacterized protein</fullName>
    </submittedName>
</protein>
<accession>A0A160KV52</accession>
<name>A0A160KV52_9MICO</name>
<dbReference type="OrthoDB" id="5120496at2"/>
<dbReference type="RefSeq" id="WP_068256143.1">
    <property type="nucleotide sequence ID" value="NZ_CP015515.1"/>
</dbReference>
<dbReference type="PATRIC" id="fig|33888.3.peg.3016"/>
<organism evidence="1 2">
    <name type="scientific">Rathayibacter tritici</name>
    <dbReference type="NCBI Taxonomy" id="33888"/>
    <lineage>
        <taxon>Bacteria</taxon>
        <taxon>Bacillati</taxon>
        <taxon>Actinomycetota</taxon>
        <taxon>Actinomycetes</taxon>
        <taxon>Micrococcales</taxon>
        <taxon>Microbacteriaceae</taxon>
        <taxon>Rathayibacter</taxon>
    </lineage>
</organism>
<evidence type="ECO:0000313" key="1">
    <source>
        <dbReference type="EMBL" id="AND17806.1"/>
    </source>
</evidence>
<proteinExistence type="predicted"/>